<protein>
    <submittedName>
        <fullName evidence="1">Uncharacterized protein</fullName>
    </submittedName>
</protein>
<dbReference type="AlphaFoldDB" id="A0A4R7D8D7"/>
<dbReference type="Proteomes" id="UP000294752">
    <property type="component" value="Unassembled WGS sequence"/>
</dbReference>
<reference evidence="1 2" key="1">
    <citation type="submission" date="2019-03" db="EMBL/GenBank/DDBJ databases">
        <title>Genomic Encyclopedia of Type Strains, Phase III (KMG-III): the genomes of soil and plant-associated and newly described type strains.</title>
        <authorList>
            <person name="Whitman W."/>
        </authorList>
    </citation>
    <scope>NUCLEOTIDE SEQUENCE [LARGE SCALE GENOMIC DNA]</scope>
    <source>
        <strain evidence="1 2">CGMCC 1.12801</strain>
    </source>
</reference>
<keyword evidence="2" id="KW-1185">Reference proteome</keyword>
<gene>
    <name evidence="1" type="ORF">B0I21_102389</name>
</gene>
<sequence>MSSFVLQYYELALGQFVFGLIETNRSFMLPLIISATILQTDVIVSGKWR</sequence>
<name>A0A4R7D8D7_9SPHI</name>
<comment type="caution">
    <text evidence="1">The sequence shown here is derived from an EMBL/GenBank/DDBJ whole genome shotgun (WGS) entry which is preliminary data.</text>
</comment>
<evidence type="ECO:0000313" key="1">
    <source>
        <dbReference type="EMBL" id="TDS16064.1"/>
    </source>
</evidence>
<proteinExistence type="predicted"/>
<accession>A0A4R7D8D7</accession>
<evidence type="ECO:0000313" key="2">
    <source>
        <dbReference type="Proteomes" id="UP000294752"/>
    </source>
</evidence>
<dbReference type="EMBL" id="SNZV01000002">
    <property type="protein sequence ID" value="TDS16064.1"/>
    <property type="molecule type" value="Genomic_DNA"/>
</dbReference>
<organism evidence="1 2">
    <name type="scientific">Sphingobacterium paludis</name>
    <dbReference type="NCBI Taxonomy" id="1476465"/>
    <lineage>
        <taxon>Bacteria</taxon>
        <taxon>Pseudomonadati</taxon>
        <taxon>Bacteroidota</taxon>
        <taxon>Sphingobacteriia</taxon>
        <taxon>Sphingobacteriales</taxon>
        <taxon>Sphingobacteriaceae</taxon>
        <taxon>Sphingobacterium</taxon>
    </lineage>
</organism>